<dbReference type="Gene3D" id="3.10.450.10">
    <property type="match status" value="1"/>
</dbReference>
<evidence type="ECO:0000256" key="1">
    <source>
        <dbReference type="SAM" id="MobiDB-lite"/>
    </source>
</evidence>
<feature type="compositionally biased region" description="Basic residues" evidence="1">
    <location>
        <begin position="130"/>
        <end position="144"/>
    </location>
</feature>
<dbReference type="Proteomes" id="UP001443914">
    <property type="component" value="Unassembled WGS sequence"/>
</dbReference>
<reference evidence="2 3" key="1">
    <citation type="submission" date="2024-03" db="EMBL/GenBank/DDBJ databases">
        <title>WGS assembly of Saponaria officinalis var. Norfolk2.</title>
        <authorList>
            <person name="Jenkins J."/>
            <person name="Shu S."/>
            <person name="Grimwood J."/>
            <person name="Barry K."/>
            <person name="Goodstein D."/>
            <person name="Schmutz J."/>
            <person name="Leebens-Mack J."/>
            <person name="Osbourn A."/>
        </authorList>
    </citation>
    <scope>NUCLEOTIDE SEQUENCE [LARGE SCALE GENOMIC DNA]</scope>
    <source>
        <strain evidence="3">cv. Norfolk2</strain>
        <strain evidence="2">JIC</strain>
        <tissue evidence="2">Leaf</tissue>
    </source>
</reference>
<proteinExistence type="predicted"/>
<dbReference type="InterPro" id="IPR036910">
    <property type="entry name" value="HMG_box_dom_sf"/>
</dbReference>
<comment type="caution">
    <text evidence="2">The sequence shown here is derived from an EMBL/GenBank/DDBJ whole genome shotgun (WGS) entry which is preliminary data.</text>
</comment>
<dbReference type="AlphaFoldDB" id="A0AAW1HNH1"/>
<sequence>MRKYTYRSSSGVFGPIVPIGRNCESWEDAKFITNHILLDHLDSPPIAPVRLLKADIQMQVGFMYYLTFRVKAADGVSTTYKAQVLRKPGAFHVQTYLFEKVPGSQRRERHKKSSTTGGPMKSDEAGNSKKGYKQPAPHKGRKPISKTSSTSAGSVVNIEGSSILLSGEFSRKLHFHAFYLLVAQIRSKTPSLPYARARKAASYKWKSLSKDDKMAFLDEASKRLSE</sequence>
<dbReference type="EMBL" id="JBDFQZ010000011">
    <property type="protein sequence ID" value="KAK9678251.1"/>
    <property type="molecule type" value="Genomic_DNA"/>
</dbReference>
<evidence type="ECO:0008006" key="4">
    <source>
        <dbReference type="Google" id="ProtNLM"/>
    </source>
</evidence>
<protein>
    <recommendedName>
        <fullName evidence="4">HMG box domain-containing protein</fullName>
    </recommendedName>
</protein>
<gene>
    <name evidence="2" type="ORF">RND81_11G198900</name>
</gene>
<dbReference type="SUPFAM" id="SSF47095">
    <property type="entry name" value="HMG-box"/>
    <property type="match status" value="1"/>
</dbReference>
<name>A0AAW1HNH1_SAPOF</name>
<evidence type="ECO:0000313" key="2">
    <source>
        <dbReference type="EMBL" id="KAK9678251.1"/>
    </source>
</evidence>
<dbReference type="EMBL" id="JBDFQZ010000011">
    <property type="protein sequence ID" value="KAK9678250.1"/>
    <property type="molecule type" value="Genomic_DNA"/>
</dbReference>
<dbReference type="EMBL" id="JBDFQZ010000011">
    <property type="protein sequence ID" value="KAK9678249.1"/>
    <property type="molecule type" value="Genomic_DNA"/>
</dbReference>
<accession>A0AAW1HNH1</accession>
<keyword evidence="3" id="KW-1185">Reference proteome</keyword>
<evidence type="ECO:0000313" key="3">
    <source>
        <dbReference type="Proteomes" id="UP001443914"/>
    </source>
</evidence>
<feature type="region of interest" description="Disordered" evidence="1">
    <location>
        <begin position="102"/>
        <end position="152"/>
    </location>
</feature>
<organism evidence="2 3">
    <name type="scientific">Saponaria officinalis</name>
    <name type="common">Common soapwort</name>
    <name type="synonym">Lychnis saponaria</name>
    <dbReference type="NCBI Taxonomy" id="3572"/>
    <lineage>
        <taxon>Eukaryota</taxon>
        <taxon>Viridiplantae</taxon>
        <taxon>Streptophyta</taxon>
        <taxon>Embryophyta</taxon>
        <taxon>Tracheophyta</taxon>
        <taxon>Spermatophyta</taxon>
        <taxon>Magnoliopsida</taxon>
        <taxon>eudicotyledons</taxon>
        <taxon>Gunneridae</taxon>
        <taxon>Pentapetalae</taxon>
        <taxon>Caryophyllales</taxon>
        <taxon>Caryophyllaceae</taxon>
        <taxon>Caryophylleae</taxon>
        <taxon>Saponaria</taxon>
    </lineage>
</organism>